<dbReference type="Proteomes" id="UP000011087">
    <property type="component" value="Unassembled WGS sequence"/>
</dbReference>
<dbReference type="OrthoDB" id="45740at2759"/>
<dbReference type="EMBL" id="JH993033">
    <property type="protein sequence ID" value="EKX40262.1"/>
    <property type="molecule type" value="Genomic_DNA"/>
</dbReference>
<dbReference type="OMA" id="MDIGREK"/>
<gene>
    <name evidence="1" type="ORF">GUITHDRAFT_75776</name>
</gene>
<evidence type="ECO:0000313" key="2">
    <source>
        <dbReference type="EnsemblProtists" id="EKX40262"/>
    </source>
</evidence>
<accession>L1IW00</accession>
<dbReference type="eggNOG" id="ENOG502S7BP">
    <property type="taxonomic scope" value="Eukaryota"/>
</dbReference>
<evidence type="ECO:0000313" key="1">
    <source>
        <dbReference type="EMBL" id="EKX40262.1"/>
    </source>
</evidence>
<protein>
    <submittedName>
        <fullName evidence="1 2">Uncharacterized protein</fullName>
    </submittedName>
</protein>
<dbReference type="GeneID" id="17296964"/>
<proteinExistence type="predicted"/>
<name>L1IW00_GUITC</name>
<reference evidence="2" key="3">
    <citation type="submission" date="2016-03" db="UniProtKB">
        <authorList>
            <consortium name="EnsemblProtists"/>
        </authorList>
    </citation>
    <scope>IDENTIFICATION</scope>
</reference>
<dbReference type="RefSeq" id="XP_005827242.1">
    <property type="nucleotide sequence ID" value="XM_005827185.1"/>
</dbReference>
<reference evidence="1 3" key="1">
    <citation type="journal article" date="2012" name="Nature">
        <title>Algal genomes reveal evolutionary mosaicism and the fate of nucleomorphs.</title>
        <authorList>
            <consortium name="DOE Joint Genome Institute"/>
            <person name="Curtis B.A."/>
            <person name="Tanifuji G."/>
            <person name="Burki F."/>
            <person name="Gruber A."/>
            <person name="Irimia M."/>
            <person name="Maruyama S."/>
            <person name="Arias M.C."/>
            <person name="Ball S.G."/>
            <person name="Gile G.H."/>
            <person name="Hirakawa Y."/>
            <person name="Hopkins J.F."/>
            <person name="Kuo A."/>
            <person name="Rensing S.A."/>
            <person name="Schmutz J."/>
            <person name="Symeonidi A."/>
            <person name="Elias M."/>
            <person name="Eveleigh R.J."/>
            <person name="Herman E.K."/>
            <person name="Klute M.J."/>
            <person name="Nakayama T."/>
            <person name="Obornik M."/>
            <person name="Reyes-Prieto A."/>
            <person name="Armbrust E.V."/>
            <person name="Aves S.J."/>
            <person name="Beiko R.G."/>
            <person name="Coutinho P."/>
            <person name="Dacks J.B."/>
            <person name="Durnford D.G."/>
            <person name="Fast N.M."/>
            <person name="Green B.R."/>
            <person name="Grisdale C.J."/>
            <person name="Hempel F."/>
            <person name="Henrissat B."/>
            <person name="Hoppner M.P."/>
            <person name="Ishida K."/>
            <person name="Kim E."/>
            <person name="Koreny L."/>
            <person name="Kroth P.G."/>
            <person name="Liu Y."/>
            <person name="Malik S.B."/>
            <person name="Maier U.G."/>
            <person name="McRose D."/>
            <person name="Mock T."/>
            <person name="Neilson J.A."/>
            <person name="Onodera N.T."/>
            <person name="Poole A.M."/>
            <person name="Pritham E.J."/>
            <person name="Richards T.A."/>
            <person name="Rocap G."/>
            <person name="Roy S.W."/>
            <person name="Sarai C."/>
            <person name="Schaack S."/>
            <person name="Shirato S."/>
            <person name="Slamovits C.H."/>
            <person name="Spencer D.F."/>
            <person name="Suzuki S."/>
            <person name="Worden A.Z."/>
            <person name="Zauner S."/>
            <person name="Barry K."/>
            <person name="Bell C."/>
            <person name="Bharti A.K."/>
            <person name="Crow J.A."/>
            <person name="Grimwood J."/>
            <person name="Kramer R."/>
            <person name="Lindquist E."/>
            <person name="Lucas S."/>
            <person name="Salamov A."/>
            <person name="McFadden G.I."/>
            <person name="Lane C.E."/>
            <person name="Keeling P.J."/>
            <person name="Gray M.W."/>
            <person name="Grigoriev I.V."/>
            <person name="Archibald J.M."/>
        </authorList>
    </citation>
    <scope>NUCLEOTIDE SEQUENCE</scope>
    <source>
        <strain evidence="1 3">CCMP2712</strain>
    </source>
</reference>
<keyword evidence="3" id="KW-1185">Reference proteome</keyword>
<dbReference type="PaxDb" id="55529-EKX40262"/>
<dbReference type="EnsemblProtists" id="EKX40262">
    <property type="protein sequence ID" value="EKX40262"/>
    <property type="gene ID" value="GUITHDRAFT_75776"/>
</dbReference>
<organism evidence="1">
    <name type="scientific">Guillardia theta (strain CCMP2712)</name>
    <name type="common">Cryptophyte</name>
    <dbReference type="NCBI Taxonomy" id="905079"/>
    <lineage>
        <taxon>Eukaryota</taxon>
        <taxon>Cryptophyceae</taxon>
        <taxon>Pyrenomonadales</taxon>
        <taxon>Geminigeraceae</taxon>
        <taxon>Guillardia</taxon>
    </lineage>
</organism>
<dbReference type="HOGENOM" id="CLU_1558199_0_0_1"/>
<dbReference type="AlphaFoldDB" id="L1IW00"/>
<sequence length="172" mass="19226">MSTGQEGDASDLSSTLKKLDRKNLQVDPLAGTRWLLKLDIGREPGTWMDARWGASGQRVRVAIAVEMQRDGSVRPVEYQYGLLRTLTTPEGSSFRVKGSFPNEVLEFSIRHGGLPESKTGCDVSLPEGEIFMSIGTLGNKLGSRGRMSIEQYRFFVRRERRIVGTFTAERID</sequence>
<evidence type="ECO:0000313" key="3">
    <source>
        <dbReference type="Proteomes" id="UP000011087"/>
    </source>
</evidence>
<dbReference type="KEGG" id="gtt:GUITHDRAFT_75776"/>
<reference evidence="3" key="2">
    <citation type="submission" date="2012-11" db="EMBL/GenBank/DDBJ databases">
        <authorList>
            <person name="Kuo A."/>
            <person name="Curtis B.A."/>
            <person name="Tanifuji G."/>
            <person name="Burki F."/>
            <person name="Gruber A."/>
            <person name="Irimia M."/>
            <person name="Maruyama S."/>
            <person name="Arias M.C."/>
            <person name="Ball S.G."/>
            <person name="Gile G.H."/>
            <person name="Hirakawa Y."/>
            <person name="Hopkins J.F."/>
            <person name="Rensing S.A."/>
            <person name="Schmutz J."/>
            <person name="Symeonidi A."/>
            <person name="Elias M."/>
            <person name="Eveleigh R.J."/>
            <person name="Herman E.K."/>
            <person name="Klute M.J."/>
            <person name="Nakayama T."/>
            <person name="Obornik M."/>
            <person name="Reyes-Prieto A."/>
            <person name="Armbrust E.V."/>
            <person name="Aves S.J."/>
            <person name="Beiko R.G."/>
            <person name="Coutinho P."/>
            <person name="Dacks J.B."/>
            <person name="Durnford D.G."/>
            <person name="Fast N.M."/>
            <person name="Green B.R."/>
            <person name="Grisdale C."/>
            <person name="Hempe F."/>
            <person name="Henrissat B."/>
            <person name="Hoppner M.P."/>
            <person name="Ishida K.-I."/>
            <person name="Kim E."/>
            <person name="Koreny L."/>
            <person name="Kroth P.G."/>
            <person name="Liu Y."/>
            <person name="Malik S.-B."/>
            <person name="Maier U.G."/>
            <person name="McRose D."/>
            <person name="Mock T."/>
            <person name="Neilson J.A."/>
            <person name="Onodera N.T."/>
            <person name="Poole A.M."/>
            <person name="Pritham E.J."/>
            <person name="Richards T.A."/>
            <person name="Rocap G."/>
            <person name="Roy S.W."/>
            <person name="Sarai C."/>
            <person name="Schaack S."/>
            <person name="Shirato S."/>
            <person name="Slamovits C.H."/>
            <person name="Spencer D.F."/>
            <person name="Suzuki S."/>
            <person name="Worden A.Z."/>
            <person name="Zauner S."/>
            <person name="Barry K."/>
            <person name="Bell C."/>
            <person name="Bharti A.K."/>
            <person name="Crow J.A."/>
            <person name="Grimwood J."/>
            <person name="Kramer R."/>
            <person name="Lindquist E."/>
            <person name="Lucas S."/>
            <person name="Salamov A."/>
            <person name="McFadden G.I."/>
            <person name="Lane C.E."/>
            <person name="Keeling P.J."/>
            <person name="Gray M.W."/>
            <person name="Grigoriev I.V."/>
            <person name="Archibald J.M."/>
        </authorList>
    </citation>
    <scope>NUCLEOTIDE SEQUENCE</scope>
    <source>
        <strain evidence="3">CCMP2712</strain>
    </source>
</reference>